<dbReference type="EMBL" id="NFZW01000016">
    <property type="protein sequence ID" value="RFA34409.1"/>
    <property type="molecule type" value="Genomic_DNA"/>
</dbReference>
<proteinExistence type="predicted"/>
<comment type="caution">
    <text evidence="1">The sequence shown here is derived from an EMBL/GenBank/DDBJ whole genome shotgun (WGS) entry which is preliminary data.</text>
</comment>
<dbReference type="Proteomes" id="UP000256763">
    <property type="component" value="Unassembled WGS sequence"/>
</dbReference>
<reference evidence="2" key="1">
    <citation type="submission" date="2017-05" db="EMBL/GenBank/DDBJ databases">
        <authorList>
            <person name="Sharma S."/>
            <person name="Sidhu C."/>
            <person name="Pinnaka A.K."/>
        </authorList>
    </citation>
    <scope>NUCLEOTIDE SEQUENCE [LARGE SCALE GENOMIC DNA]</scope>
    <source>
        <strain evidence="2">AK93</strain>
    </source>
</reference>
<evidence type="ECO:0000313" key="1">
    <source>
        <dbReference type="EMBL" id="RFA34409.1"/>
    </source>
</evidence>
<dbReference type="AlphaFoldDB" id="A0A3E0WPS3"/>
<sequence>MAVRNPQSFFRFVAEHYRLLEDLLAADDLHEPELVNLIERHRTEHTPQTEYLAGQLLEYGLLERLPDGSGLEVPLPVADFLRWVRREHHLTSVQQIQGYVTELEGLRQEIDGLIEAGRLSGSLPLLDETARKIEQIRQDVAGNQQAIVNEVMRHRANHGQTPLKERYDTILRLWERFLVPMRVLIDTTQPIQHQFDALNAVLLRGEAAAQGHALVEQRFMQTRKRLNRMRGMIAQHFFEAMNELQPLHQHYQRQSRLARGASLLLEQVGRQGVTALALVEQFAIPVFRREAEFNQVQLEAYLWEVSQHDAAEEIKLGEADTAARRERISPAAIRKELAAEAPVEDALDWLLQRLEDASTAEVLRCFGDVVRYLNSEPKTAPREYRHGQTVFKAVPWKINLEKEAAHG</sequence>
<accession>A0A3E0WPS3</accession>
<evidence type="ECO:0000313" key="2">
    <source>
        <dbReference type="Proteomes" id="UP000256763"/>
    </source>
</evidence>
<evidence type="ECO:0008006" key="3">
    <source>
        <dbReference type="Google" id="ProtNLM"/>
    </source>
</evidence>
<dbReference type="RefSeq" id="WP_116303006.1">
    <property type="nucleotide sequence ID" value="NZ_NFZV01000016.1"/>
</dbReference>
<protein>
    <recommendedName>
        <fullName evidence="3">DUF3375 domain-containing protein</fullName>
    </recommendedName>
</protein>
<name>A0A3E0WPS3_9GAMM</name>
<organism evidence="1 2">
    <name type="scientific">Alkalilimnicola ehrlichii</name>
    <dbReference type="NCBI Taxonomy" id="351052"/>
    <lineage>
        <taxon>Bacteria</taxon>
        <taxon>Pseudomonadati</taxon>
        <taxon>Pseudomonadota</taxon>
        <taxon>Gammaproteobacteria</taxon>
        <taxon>Chromatiales</taxon>
        <taxon>Ectothiorhodospiraceae</taxon>
        <taxon>Alkalilimnicola</taxon>
    </lineage>
</organism>
<gene>
    <name evidence="1" type="ORF">CAL65_15330</name>
</gene>
<keyword evidence="2" id="KW-1185">Reference proteome</keyword>
<dbReference type="OrthoDB" id="5430558at2"/>